<keyword evidence="1" id="KW-1133">Transmembrane helix</keyword>
<dbReference type="AlphaFoldDB" id="A0A5J5BC21"/>
<dbReference type="Proteomes" id="UP000325577">
    <property type="component" value="Linkage Group LG14"/>
</dbReference>
<organism evidence="2 3">
    <name type="scientific">Nyssa sinensis</name>
    <dbReference type="NCBI Taxonomy" id="561372"/>
    <lineage>
        <taxon>Eukaryota</taxon>
        <taxon>Viridiplantae</taxon>
        <taxon>Streptophyta</taxon>
        <taxon>Embryophyta</taxon>
        <taxon>Tracheophyta</taxon>
        <taxon>Spermatophyta</taxon>
        <taxon>Magnoliopsida</taxon>
        <taxon>eudicotyledons</taxon>
        <taxon>Gunneridae</taxon>
        <taxon>Pentapetalae</taxon>
        <taxon>asterids</taxon>
        <taxon>Cornales</taxon>
        <taxon>Nyssaceae</taxon>
        <taxon>Nyssa</taxon>
    </lineage>
</organism>
<feature type="transmembrane region" description="Helical" evidence="1">
    <location>
        <begin position="207"/>
        <end position="228"/>
    </location>
</feature>
<dbReference type="InterPro" id="IPR038939">
    <property type="entry name" value="PDV1/PDV2"/>
</dbReference>
<reference evidence="2 3" key="1">
    <citation type="submission" date="2019-09" db="EMBL/GenBank/DDBJ databases">
        <title>A chromosome-level genome assembly of the Chinese tupelo Nyssa sinensis.</title>
        <authorList>
            <person name="Yang X."/>
            <person name="Kang M."/>
            <person name="Yang Y."/>
            <person name="Xiong H."/>
            <person name="Wang M."/>
            <person name="Zhang Z."/>
            <person name="Wang Z."/>
            <person name="Wu H."/>
            <person name="Ma T."/>
            <person name="Liu J."/>
            <person name="Xi Z."/>
        </authorList>
    </citation>
    <scope>NUCLEOTIDE SEQUENCE [LARGE SCALE GENOMIC DNA]</scope>
    <source>
        <strain evidence="2">J267</strain>
        <tissue evidence="2">Leaf</tissue>
    </source>
</reference>
<name>A0A5J5BC21_9ASTE</name>
<proteinExistence type="predicted"/>
<sequence length="281" mass="31713">MGMELEEMEAVLEKFWDLHDKLSDAIHLVSRTHYLNSIKSIRKSDDVFIHRSFKKKQSFNDSEDNHQTGNVFVKYFRVDEDDSAIQEAKSLNAIRSALENLEDQLEFFHTVQTQQQAERDAAFAHLEQSWIVLSMRLSEHQGRKFKVIEEALDFVGGAGWFVSPENLYGSRACPSAENFVSHGGKRSNILIKVLVSSLTFGKKSLKLNHLVGILGNAALVAVSMFPLLHLRQVACKDRYILNLPQKQADVIFNRNVTIVSQPEDSSSNGGMTHLDVVLARG</sequence>
<dbReference type="EMBL" id="CM018037">
    <property type="protein sequence ID" value="KAA8540006.1"/>
    <property type="molecule type" value="Genomic_DNA"/>
</dbReference>
<evidence type="ECO:0000256" key="1">
    <source>
        <dbReference type="SAM" id="Phobius"/>
    </source>
</evidence>
<gene>
    <name evidence="2" type="ORF">F0562_026698</name>
</gene>
<protein>
    <recommendedName>
        <fullName evidence="4">Plastid division protein PDV1</fullName>
    </recommendedName>
</protein>
<evidence type="ECO:0000313" key="2">
    <source>
        <dbReference type="EMBL" id="KAA8540006.1"/>
    </source>
</evidence>
<accession>A0A5J5BC21</accession>
<dbReference type="PANTHER" id="PTHR33600">
    <property type="entry name" value="PLASTID DIVISION PROTEIN PDV2"/>
    <property type="match status" value="1"/>
</dbReference>
<keyword evidence="1" id="KW-0812">Transmembrane</keyword>
<evidence type="ECO:0000313" key="3">
    <source>
        <dbReference type="Proteomes" id="UP000325577"/>
    </source>
</evidence>
<keyword evidence="1" id="KW-0472">Membrane</keyword>
<dbReference type="OrthoDB" id="1613918at2759"/>
<dbReference type="PANTHER" id="PTHR33600:SF4">
    <property type="entry name" value="PLASTID DIVISION PROTEIN PDV1"/>
    <property type="match status" value="1"/>
</dbReference>
<dbReference type="GO" id="GO:0010020">
    <property type="term" value="P:chloroplast fission"/>
    <property type="evidence" value="ECO:0007669"/>
    <property type="project" value="InterPro"/>
</dbReference>
<keyword evidence="3" id="KW-1185">Reference proteome</keyword>
<evidence type="ECO:0008006" key="4">
    <source>
        <dbReference type="Google" id="ProtNLM"/>
    </source>
</evidence>